<name>A0A8J5R222_ZIZPA</name>
<reference evidence="2" key="1">
    <citation type="journal article" date="2021" name="bioRxiv">
        <title>Whole Genome Assembly and Annotation of Northern Wild Rice, Zizania palustris L., Supports a Whole Genome Duplication in the Zizania Genus.</title>
        <authorList>
            <person name="Haas M."/>
            <person name="Kono T."/>
            <person name="Macchietto M."/>
            <person name="Millas R."/>
            <person name="McGilp L."/>
            <person name="Shao M."/>
            <person name="Duquette J."/>
            <person name="Hirsch C.N."/>
            <person name="Kimball J."/>
        </authorList>
    </citation>
    <scope>NUCLEOTIDE SEQUENCE</scope>
    <source>
        <tissue evidence="2">Fresh leaf tissue</tissue>
    </source>
</reference>
<accession>A0A8J5R222</accession>
<protein>
    <submittedName>
        <fullName evidence="2">Uncharacterized protein</fullName>
    </submittedName>
</protein>
<evidence type="ECO:0000256" key="1">
    <source>
        <dbReference type="SAM" id="MobiDB-lite"/>
    </source>
</evidence>
<proteinExistence type="predicted"/>
<sequence>MRWLHRPPARTGHMLGCTRPRPRTRAATSRHVCRAAPCAQSRAVPPRFPTSAATRYSLPPRLLRLATRLPPQQQPRFLAPRPIPSARPVVNNSHVVAHAVRANKSPQVPTEAPYAPFKPSYYL</sequence>
<feature type="region of interest" description="Disordered" evidence="1">
    <location>
        <begin position="103"/>
        <end position="123"/>
    </location>
</feature>
<dbReference type="EMBL" id="JAAALK010000953">
    <property type="protein sequence ID" value="KAG8043706.1"/>
    <property type="molecule type" value="Genomic_DNA"/>
</dbReference>
<gene>
    <name evidence="2" type="ORF">GUJ93_ZPchr0458g22356</name>
</gene>
<evidence type="ECO:0000313" key="2">
    <source>
        <dbReference type="EMBL" id="KAG8043706.1"/>
    </source>
</evidence>
<dbReference type="AlphaFoldDB" id="A0A8J5R222"/>
<evidence type="ECO:0000313" key="3">
    <source>
        <dbReference type="Proteomes" id="UP000729402"/>
    </source>
</evidence>
<comment type="caution">
    <text evidence="2">The sequence shown here is derived from an EMBL/GenBank/DDBJ whole genome shotgun (WGS) entry which is preliminary data.</text>
</comment>
<organism evidence="2 3">
    <name type="scientific">Zizania palustris</name>
    <name type="common">Northern wild rice</name>
    <dbReference type="NCBI Taxonomy" id="103762"/>
    <lineage>
        <taxon>Eukaryota</taxon>
        <taxon>Viridiplantae</taxon>
        <taxon>Streptophyta</taxon>
        <taxon>Embryophyta</taxon>
        <taxon>Tracheophyta</taxon>
        <taxon>Spermatophyta</taxon>
        <taxon>Magnoliopsida</taxon>
        <taxon>Liliopsida</taxon>
        <taxon>Poales</taxon>
        <taxon>Poaceae</taxon>
        <taxon>BOP clade</taxon>
        <taxon>Oryzoideae</taxon>
        <taxon>Oryzeae</taxon>
        <taxon>Zizaniinae</taxon>
        <taxon>Zizania</taxon>
    </lineage>
</organism>
<reference evidence="2" key="2">
    <citation type="submission" date="2021-02" db="EMBL/GenBank/DDBJ databases">
        <authorList>
            <person name="Kimball J.A."/>
            <person name="Haas M.W."/>
            <person name="Macchietto M."/>
            <person name="Kono T."/>
            <person name="Duquette J."/>
            <person name="Shao M."/>
        </authorList>
    </citation>
    <scope>NUCLEOTIDE SEQUENCE</scope>
    <source>
        <tissue evidence="2">Fresh leaf tissue</tissue>
    </source>
</reference>
<keyword evidence="3" id="KW-1185">Reference proteome</keyword>
<dbReference type="Proteomes" id="UP000729402">
    <property type="component" value="Unassembled WGS sequence"/>
</dbReference>